<keyword evidence="7" id="KW-1185">Reference proteome</keyword>
<dbReference type="InterPro" id="IPR015422">
    <property type="entry name" value="PyrdxlP-dep_Trfase_small"/>
</dbReference>
<dbReference type="SUPFAM" id="SSF53383">
    <property type="entry name" value="PLP-dependent transferases"/>
    <property type="match status" value="1"/>
</dbReference>
<dbReference type="Gene3D" id="3.90.1150.10">
    <property type="entry name" value="Aspartate Aminotransferase, domain 1"/>
    <property type="match status" value="1"/>
</dbReference>
<dbReference type="AlphaFoldDB" id="A0A7W3PNQ4"/>
<dbReference type="GO" id="GO:0004123">
    <property type="term" value="F:cystathionine gamma-lyase activity"/>
    <property type="evidence" value="ECO:0007669"/>
    <property type="project" value="TreeGrafter"/>
</dbReference>
<dbReference type="FunFam" id="3.40.640.10:FF:000009">
    <property type="entry name" value="Cystathionine gamma-synthase homolog"/>
    <property type="match status" value="1"/>
</dbReference>
<name>A0A7W3PNQ4_9MICO</name>
<sequence>MSKFNTLAVHAGQDVDVATGAVIPPLHLSSTFKQDGVGNMRAGYEYSRSGNPTRANLQTNLAALEGGSHAFAFSSGLAAEDTLLRSLLQPGDHVVIANDVYGGTYRLINGVFSKWGITHTAIDMSDPEGARAVIASTKPKVVWIETPSNPMLRIIDIAAMVEVAHASGAVVVVDNTFATPALQQPLSLGADAVVHSTTKYLGGHSDVVGGAVILQNYTLAEQVAYLHNAAGAIASPFDSYLTVRGIKTLAVRMDRHSQNAGAIAERLQSHPRVENVFYPGLPSHVGHDIARAQMSGFGGMISITVTGGEAAARHVVANTHLFTLAESLGGVESLVEFPFAMTHASVAGTALAVPENLVRLSVGIEDVDDLTDDIVAALDSLDSLANNA</sequence>
<evidence type="ECO:0000256" key="2">
    <source>
        <dbReference type="ARBA" id="ARBA00009077"/>
    </source>
</evidence>
<dbReference type="EC" id="2.5.1.48" evidence="6"/>
<protein>
    <submittedName>
        <fullName evidence="6">Cystathionine gamma-synthase</fullName>
        <ecNumber evidence="6">2.5.1.48</ecNumber>
    </submittedName>
</protein>
<dbReference type="CDD" id="cd00614">
    <property type="entry name" value="CGS_like"/>
    <property type="match status" value="1"/>
</dbReference>
<dbReference type="PIRSF" id="PIRSF001434">
    <property type="entry name" value="CGS"/>
    <property type="match status" value="1"/>
</dbReference>
<dbReference type="RefSeq" id="WP_182483861.1">
    <property type="nucleotide sequence ID" value="NZ_JACGWU010000001.1"/>
</dbReference>
<dbReference type="GO" id="GO:0030170">
    <property type="term" value="F:pyridoxal phosphate binding"/>
    <property type="evidence" value="ECO:0007669"/>
    <property type="project" value="InterPro"/>
</dbReference>
<dbReference type="Pfam" id="PF01053">
    <property type="entry name" value="Cys_Met_Meta_PP"/>
    <property type="match status" value="1"/>
</dbReference>
<evidence type="ECO:0000256" key="5">
    <source>
        <dbReference type="RuleBase" id="RU362118"/>
    </source>
</evidence>
<dbReference type="InterPro" id="IPR000277">
    <property type="entry name" value="Cys/Met-Metab_PyrdxlP-dep_enz"/>
</dbReference>
<evidence type="ECO:0000256" key="1">
    <source>
        <dbReference type="ARBA" id="ARBA00001933"/>
    </source>
</evidence>
<keyword evidence="6" id="KW-0808">Transferase</keyword>
<keyword evidence="3 4" id="KW-0663">Pyridoxal phosphate</keyword>
<organism evidence="6 7">
    <name type="scientific">Alpinimonas psychrophila</name>
    <dbReference type="NCBI Taxonomy" id="748908"/>
    <lineage>
        <taxon>Bacteria</taxon>
        <taxon>Bacillati</taxon>
        <taxon>Actinomycetota</taxon>
        <taxon>Actinomycetes</taxon>
        <taxon>Micrococcales</taxon>
        <taxon>Microbacteriaceae</taxon>
        <taxon>Alpinimonas</taxon>
    </lineage>
</organism>
<evidence type="ECO:0000313" key="7">
    <source>
        <dbReference type="Proteomes" id="UP000524237"/>
    </source>
</evidence>
<dbReference type="Gene3D" id="3.40.640.10">
    <property type="entry name" value="Type I PLP-dependent aspartate aminotransferase-like (Major domain)"/>
    <property type="match status" value="1"/>
</dbReference>
<comment type="caution">
    <text evidence="6">The sequence shown here is derived from an EMBL/GenBank/DDBJ whole genome shotgun (WGS) entry which is preliminary data.</text>
</comment>
<proteinExistence type="inferred from homology"/>
<dbReference type="InterPro" id="IPR015424">
    <property type="entry name" value="PyrdxlP-dep_Trfase"/>
</dbReference>
<dbReference type="GO" id="GO:0003962">
    <property type="term" value="F:cystathionine gamma-synthase activity"/>
    <property type="evidence" value="ECO:0007669"/>
    <property type="project" value="UniProtKB-EC"/>
</dbReference>
<comment type="similarity">
    <text evidence="2 5">Belongs to the trans-sulfuration enzymes family.</text>
</comment>
<dbReference type="EMBL" id="JACGWU010000001">
    <property type="protein sequence ID" value="MBA8828453.1"/>
    <property type="molecule type" value="Genomic_DNA"/>
</dbReference>
<dbReference type="FunFam" id="3.90.1150.10:FF:000033">
    <property type="entry name" value="Cystathionine gamma-synthase"/>
    <property type="match status" value="1"/>
</dbReference>
<gene>
    <name evidence="6" type="ORF">FB555_000524</name>
</gene>
<evidence type="ECO:0000256" key="3">
    <source>
        <dbReference type="ARBA" id="ARBA00022898"/>
    </source>
</evidence>
<dbReference type="InterPro" id="IPR015421">
    <property type="entry name" value="PyrdxlP-dep_Trfase_major"/>
</dbReference>
<evidence type="ECO:0000313" key="6">
    <source>
        <dbReference type="EMBL" id="MBA8828453.1"/>
    </source>
</evidence>
<dbReference type="PANTHER" id="PTHR11808">
    <property type="entry name" value="TRANS-SULFURATION ENZYME FAMILY MEMBER"/>
    <property type="match status" value="1"/>
</dbReference>
<dbReference type="NCBIfam" id="NF005871">
    <property type="entry name" value="PRK07811.1"/>
    <property type="match status" value="1"/>
</dbReference>
<evidence type="ECO:0000256" key="4">
    <source>
        <dbReference type="PIRSR" id="PIRSR001434-2"/>
    </source>
</evidence>
<comment type="cofactor">
    <cofactor evidence="1 5">
        <name>pyridoxal 5'-phosphate</name>
        <dbReference type="ChEBI" id="CHEBI:597326"/>
    </cofactor>
</comment>
<accession>A0A7W3PNQ4</accession>
<reference evidence="6 7" key="1">
    <citation type="submission" date="2020-07" db="EMBL/GenBank/DDBJ databases">
        <title>Sequencing the genomes of 1000 actinobacteria strains.</title>
        <authorList>
            <person name="Klenk H.-P."/>
        </authorList>
    </citation>
    <scope>NUCLEOTIDE SEQUENCE [LARGE SCALE GENOMIC DNA]</scope>
    <source>
        <strain evidence="6 7">DSM 23737</strain>
    </source>
</reference>
<dbReference type="GO" id="GO:0009086">
    <property type="term" value="P:methionine biosynthetic process"/>
    <property type="evidence" value="ECO:0007669"/>
    <property type="project" value="UniProtKB-ARBA"/>
</dbReference>
<dbReference type="GO" id="GO:0005737">
    <property type="term" value="C:cytoplasm"/>
    <property type="evidence" value="ECO:0007669"/>
    <property type="project" value="TreeGrafter"/>
</dbReference>
<feature type="modified residue" description="N6-(pyridoxal phosphate)lysine" evidence="4">
    <location>
        <position position="199"/>
    </location>
</feature>
<dbReference type="PANTHER" id="PTHR11808:SF15">
    <property type="entry name" value="CYSTATHIONINE GAMMA-LYASE"/>
    <property type="match status" value="1"/>
</dbReference>
<dbReference type="GO" id="GO:0019346">
    <property type="term" value="P:transsulfuration"/>
    <property type="evidence" value="ECO:0007669"/>
    <property type="project" value="InterPro"/>
</dbReference>
<dbReference type="Proteomes" id="UP000524237">
    <property type="component" value="Unassembled WGS sequence"/>
</dbReference>
<dbReference type="GO" id="GO:0019343">
    <property type="term" value="P:cysteine biosynthetic process via cystathionine"/>
    <property type="evidence" value="ECO:0007669"/>
    <property type="project" value="TreeGrafter"/>
</dbReference>